<dbReference type="Pfam" id="PF02674">
    <property type="entry name" value="Colicin_V"/>
    <property type="match status" value="1"/>
</dbReference>
<dbReference type="NCBIfam" id="NF008100">
    <property type="entry name" value="PRK10845.1"/>
    <property type="match status" value="1"/>
</dbReference>
<dbReference type="EMBL" id="LXEV01000030">
    <property type="protein sequence ID" value="OAT45759.1"/>
    <property type="molecule type" value="Genomic_DNA"/>
</dbReference>
<dbReference type="AlphaFoldDB" id="A0AAJ3HRN3"/>
<evidence type="ECO:0000313" key="7">
    <source>
        <dbReference type="Proteomes" id="UP000078250"/>
    </source>
</evidence>
<evidence type="ECO:0000313" key="6">
    <source>
        <dbReference type="EMBL" id="OAT45759.1"/>
    </source>
</evidence>
<organism evidence="6 7">
    <name type="scientific">Proteus hauseri ATCC 700826</name>
    <dbReference type="NCBI Taxonomy" id="1354271"/>
    <lineage>
        <taxon>Bacteria</taxon>
        <taxon>Pseudomonadati</taxon>
        <taxon>Pseudomonadota</taxon>
        <taxon>Gammaproteobacteria</taxon>
        <taxon>Enterobacterales</taxon>
        <taxon>Morganellaceae</taxon>
        <taxon>Proteus</taxon>
    </lineage>
</organism>
<sequence length="168" mass="18551">MVWIDYAIIAIIGFSALVSLIRGFVREALSLITWGCGFFVASQFYPYLAVYFTRFEDELVRNGIAIVSLFIATLIVGAVVNYVISSLVQRTGLSGTDRVLGVCFGALRGVLIVSALLFVLGAFTPMAESADWQRSELIPQFNHIIRWFFDYLQNASSFVSENVTSPSG</sequence>
<dbReference type="RefSeq" id="WP_064720499.1">
    <property type="nucleotide sequence ID" value="NZ_LXEV01000030.1"/>
</dbReference>
<comment type="subcellular location">
    <subcellularLocation>
        <location evidence="1">Membrane</location>
        <topology evidence="1">Multi-pass membrane protein</topology>
    </subcellularLocation>
</comment>
<name>A0AAJ3HRN3_PROHU</name>
<dbReference type="InterPro" id="IPR003825">
    <property type="entry name" value="Colicin-V_CvpA"/>
</dbReference>
<comment type="caution">
    <text evidence="6">The sequence shown here is derived from an EMBL/GenBank/DDBJ whole genome shotgun (WGS) entry which is preliminary data.</text>
</comment>
<keyword evidence="3 5" id="KW-1133">Transmembrane helix</keyword>
<keyword evidence="4 5" id="KW-0472">Membrane</keyword>
<reference evidence="6 7" key="1">
    <citation type="submission" date="2016-04" db="EMBL/GenBank/DDBJ databases">
        <title>ATOL: Assembling a taxonomically balanced genome-scale reconstruction of the evolutionary history of the Enterobacteriaceae.</title>
        <authorList>
            <person name="Plunkett G.III."/>
            <person name="Neeno-Eckwall E.C."/>
            <person name="Glasner J.D."/>
            <person name="Perna N.T."/>
        </authorList>
    </citation>
    <scope>NUCLEOTIDE SEQUENCE [LARGE SCALE GENOMIC DNA]</scope>
    <source>
        <strain evidence="6 7">ATCC 700826</strain>
    </source>
</reference>
<keyword evidence="2 5" id="KW-0812">Transmembrane</keyword>
<evidence type="ECO:0000256" key="5">
    <source>
        <dbReference type="SAM" id="Phobius"/>
    </source>
</evidence>
<dbReference type="PANTHER" id="PTHR36926">
    <property type="entry name" value="COLICIN V PRODUCTION PROTEIN"/>
    <property type="match status" value="1"/>
</dbReference>
<gene>
    <name evidence="6" type="ORF">M997_2561</name>
</gene>
<keyword evidence="7" id="KW-1185">Reference proteome</keyword>
<proteinExistence type="predicted"/>
<feature type="transmembrane region" description="Helical" evidence="5">
    <location>
        <begin position="6"/>
        <end position="25"/>
    </location>
</feature>
<dbReference type="GO" id="GO:0009403">
    <property type="term" value="P:toxin biosynthetic process"/>
    <property type="evidence" value="ECO:0007669"/>
    <property type="project" value="InterPro"/>
</dbReference>
<feature type="transmembrane region" description="Helical" evidence="5">
    <location>
        <begin position="64"/>
        <end position="87"/>
    </location>
</feature>
<evidence type="ECO:0000256" key="1">
    <source>
        <dbReference type="ARBA" id="ARBA00004141"/>
    </source>
</evidence>
<dbReference type="GO" id="GO:0016020">
    <property type="term" value="C:membrane"/>
    <property type="evidence" value="ECO:0007669"/>
    <property type="project" value="UniProtKB-SubCell"/>
</dbReference>
<feature type="transmembrane region" description="Helical" evidence="5">
    <location>
        <begin position="32"/>
        <end position="52"/>
    </location>
</feature>
<accession>A0AAJ3HRN3</accession>
<protein>
    <submittedName>
        <fullName evidence="6">Colicin V production protein</fullName>
    </submittedName>
</protein>
<feature type="transmembrane region" description="Helical" evidence="5">
    <location>
        <begin position="99"/>
        <end position="123"/>
    </location>
</feature>
<dbReference type="Proteomes" id="UP000078250">
    <property type="component" value="Unassembled WGS sequence"/>
</dbReference>
<dbReference type="InterPro" id="IPR052719">
    <property type="entry name" value="CvpA-like"/>
</dbReference>
<dbReference type="PANTHER" id="PTHR36926:SF1">
    <property type="entry name" value="COLICIN V PRODUCTION PROTEIN"/>
    <property type="match status" value="1"/>
</dbReference>
<evidence type="ECO:0000256" key="2">
    <source>
        <dbReference type="ARBA" id="ARBA00022692"/>
    </source>
</evidence>
<evidence type="ECO:0000256" key="3">
    <source>
        <dbReference type="ARBA" id="ARBA00022989"/>
    </source>
</evidence>
<evidence type="ECO:0000256" key="4">
    <source>
        <dbReference type="ARBA" id="ARBA00023136"/>
    </source>
</evidence>